<dbReference type="Proteomes" id="UP001055868">
    <property type="component" value="Chromosome"/>
</dbReference>
<dbReference type="PIRSF" id="PIRSF002744">
    <property type="entry name" value="Pur-cyt_permease"/>
    <property type="match status" value="1"/>
</dbReference>
<dbReference type="EMBL" id="CP097218">
    <property type="protein sequence ID" value="UQN28616.1"/>
    <property type="molecule type" value="Genomic_DNA"/>
</dbReference>
<organism evidence="10 11">
    <name type="scientific">Brachybacterium kimchii</name>
    <dbReference type="NCBI Taxonomy" id="2942909"/>
    <lineage>
        <taxon>Bacteria</taxon>
        <taxon>Bacillati</taxon>
        <taxon>Actinomycetota</taxon>
        <taxon>Actinomycetes</taxon>
        <taxon>Micrococcales</taxon>
        <taxon>Dermabacteraceae</taxon>
        <taxon>Brachybacterium</taxon>
    </lineage>
</organism>
<feature type="transmembrane region" description="Helical" evidence="9">
    <location>
        <begin position="160"/>
        <end position="180"/>
    </location>
</feature>
<feature type="transmembrane region" description="Helical" evidence="9">
    <location>
        <begin position="396"/>
        <end position="416"/>
    </location>
</feature>
<evidence type="ECO:0000256" key="6">
    <source>
        <dbReference type="ARBA" id="ARBA00023136"/>
    </source>
</evidence>
<reference evidence="10" key="1">
    <citation type="submission" date="2022-05" db="EMBL/GenBank/DDBJ databases">
        <title>Genomic analysis of Brachybacterium sp. CBA3104.</title>
        <authorList>
            <person name="Roh S.W."/>
            <person name="Kim Y.B."/>
            <person name="Kim Y."/>
        </authorList>
    </citation>
    <scope>NUCLEOTIDE SEQUENCE</scope>
    <source>
        <strain evidence="10">CBA3104</strain>
    </source>
</reference>
<gene>
    <name evidence="10" type="ORF">M4486_13385</name>
</gene>
<dbReference type="PANTHER" id="PTHR31806:SF1">
    <property type="entry name" value="PURINE-CYTOSINE PERMEASE FCY2-RELATED"/>
    <property type="match status" value="1"/>
</dbReference>
<keyword evidence="5 9" id="KW-1133">Transmembrane helix</keyword>
<dbReference type="InterPro" id="IPR001248">
    <property type="entry name" value="Pur-cyt_permease"/>
</dbReference>
<evidence type="ECO:0000256" key="3">
    <source>
        <dbReference type="ARBA" id="ARBA00022448"/>
    </source>
</evidence>
<proteinExistence type="inferred from homology"/>
<evidence type="ECO:0000256" key="7">
    <source>
        <dbReference type="PIRNR" id="PIRNR002744"/>
    </source>
</evidence>
<feature type="transmembrane region" description="Helical" evidence="9">
    <location>
        <begin position="428"/>
        <end position="449"/>
    </location>
</feature>
<feature type="transmembrane region" description="Helical" evidence="9">
    <location>
        <begin position="29"/>
        <end position="49"/>
    </location>
</feature>
<evidence type="ECO:0000256" key="2">
    <source>
        <dbReference type="ARBA" id="ARBA00008974"/>
    </source>
</evidence>
<evidence type="ECO:0000256" key="4">
    <source>
        <dbReference type="ARBA" id="ARBA00022692"/>
    </source>
</evidence>
<evidence type="ECO:0000256" key="5">
    <source>
        <dbReference type="ARBA" id="ARBA00022989"/>
    </source>
</evidence>
<feature type="transmembrane region" description="Helical" evidence="9">
    <location>
        <begin position="95"/>
        <end position="114"/>
    </location>
</feature>
<evidence type="ECO:0000313" key="11">
    <source>
        <dbReference type="Proteomes" id="UP001055868"/>
    </source>
</evidence>
<comment type="similarity">
    <text evidence="2 7">Belongs to the purine-cytosine permease (2.A.39) family.</text>
</comment>
<feature type="compositionally biased region" description="Low complexity" evidence="8">
    <location>
        <begin position="468"/>
        <end position="478"/>
    </location>
</feature>
<dbReference type="Pfam" id="PF02133">
    <property type="entry name" value="Transp_cyt_pur"/>
    <property type="match status" value="1"/>
</dbReference>
<feature type="compositionally biased region" description="Basic and acidic residues" evidence="8">
    <location>
        <begin position="484"/>
        <end position="494"/>
    </location>
</feature>
<keyword evidence="4 9" id="KW-0812">Transmembrane</keyword>
<evidence type="ECO:0000256" key="9">
    <source>
        <dbReference type="SAM" id="Phobius"/>
    </source>
</evidence>
<keyword evidence="6 7" id="KW-0472">Membrane</keyword>
<dbReference type="CDD" id="cd11484">
    <property type="entry name" value="SLC-NCS1sbd_CobB-like"/>
    <property type="match status" value="1"/>
</dbReference>
<feature type="transmembrane region" description="Helical" evidence="9">
    <location>
        <begin position="134"/>
        <end position="153"/>
    </location>
</feature>
<keyword evidence="11" id="KW-1185">Reference proteome</keyword>
<feature type="transmembrane region" description="Helical" evidence="9">
    <location>
        <begin position="354"/>
        <end position="375"/>
    </location>
</feature>
<feature type="transmembrane region" description="Helical" evidence="9">
    <location>
        <begin position="55"/>
        <end position="75"/>
    </location>
</feature>
<comment type="subcellular location">
    <subcellularLocation>
        <location evidence="1">Membrane</location>
        <topology evidence="1">Multi-pass membrane protein</topology>
    </subcellularLocation>
</comment>
<feature type="region of interest" description="Disordered" evidence="8">
    <location>
        <begin position="458"/>
        <end position="494"/>
    </location>
</feature>
<sequence>MAATSSTVERRSIEFVPSSERHGGVTQQFTLWFGATLQITAVVDGALAVVFGAHALWAIIGLLLGNLFGGAVMALHSAQGPKLGLPQMISSRAQFGVIGAALPLVLVVLMYLGFASTGTVLSGQAINRILHVDAPWVGIVIFGLITFVVAAVGYRWIHGLGRIATVLGMLGFAWITIRIFTAYDGAHLLADATFGAVPFLLAIALGAGWQLTFGPYVADYSRYLPADTPARRTFTATFAGSVLGSMWAMTIGALLASIPHSSFLDNQVGFVGELAGGGLIALVIYLVIVSGKLTINTLNAYGGAMTMLTTVTGFSKRSVVRPALRLVFVFTFLALSVVIALAASADFLDNFKNFVLLLLMVFTPWSAINLVDFYLVSRERVDIPALYDPEGRYGAFDVPALITYVIGILVQIPFLAQSMYTGPLTKMLGGADVSWIVGLVVPGAIFLVWGRATRRPPERTILPEGADDGAATTGAGVDPDADGDAAHDAEEVRR</sequence>
<feature type="transmembrane region" description="Helical" evidence="9">
    <location>
        <begin position="326"/>
        <end position="348"/>
    </location>
</feature>
<dbReference type="PANTHER" id="PTHR31806">
    <property type="entry name" value="PURINE-CYTOSINE PERMEASE FCY2-RELATED"/>
    <property type="match status" value="1"/>
</dbReference>
<accession>A0ABY4N439</accession>
<evidence type="ECO:0000256" key="1">
    <source>
        <dbReference type="ARBA" id="ARBA00004141"/>
    </source>
</evidence>
<feature type="transmembrane region" description="Helical" evidence="9">
    <location>
        <begin position="192"/>
        <end position="213"/>
    </location>
</feature>
<dbReference type="InterPro" id="IPR026030">
    <property type="entry name" value="Pur-cyt_permease_Fcy2/21/22"/>
</dbReference>
<feature type="transmembrane region" description="Helical" evidence="9">
    <location>
        <begin position="234"/>
        <end position="256"/>
    </location>
</feature>
<evidence type="ECO:0000313" key="10">
    <source>
        <dbReference type="EMBL" id="UQN28616.1"/>
    </source>
</evidence>
<dbReference type="RefSeq" id="WP_249477745.1">
    <property type="nucleotide sequence ID" value="NZ_CP097218.1"/>
</dbReference>
<name>A0ABY4N439_9MICO</name>
<keyword evidence="3 7" id="KW-0813">Transport</keyword>
<protein>
    <submittedName>
        <fullName evidence="10">Cytosine permease</fullName>
    </submittedName>
</protein>
<evidence type="ECO:0000256" key="8">
    <source>
        <dbReference type="SAM" id="MobiDB-lite"/>
    </source>
</evidence>
<dbReference type="Gene3D" id="1.10.4160.10">
    <property type="entry name" value="Hydantoin permease"/>
    <property type="match status" value="1"/>
</dbReference>